<dbReference type="OrthoDB" id="7888131at2"/>
<reference evidence="2 3" key="1">
    <citation type="submission" date="2017-05" db="EMBL/GenBank/DDBJ databases">
        <authorList>
            <person name="Varghese N."/>
            <person name="Submissions S."/>
        </authorList>
    </citation>
    <scope>NUCLEOTIDE SEQUENCE [LARGE SCALE GENOMIC DNA]</scope>
    <source>
        <strain evidence="2 3">DSM 100094</strain>
    </source>
</reference>
<dbReference type="AlphaFoldDB" id="A0A521CXK6"/>
<feature type="transmembrane region" description="Helical" evidence="1">
    <location>
        <begin position="12"/>
        <end position="34"/>
    </location>
</feature>
<keyword evidence="3" id="KW-1185">Reference proteome</keyword>
<keyword evidence="1" id="KW-0472">Membrane</keyword>
<accession>A0A521CXK6</accession>
<dbReference type="Proteomes" id="UP000319014">
    <property type="component" value="Unassembled WGS sequence"/>
</dbReference>
<sequence length="130" mass="13610">MQEIITKIVAEQAALLIVAFVTTSLGAAGTFAMAQLGRLLGERRADLLNHKLGEAISRAAAEAAKAGLTGQSAEAWIADYLRQTMAGTVAKLKTTDAGIAKRISAQMAQDQLANALTRPGVPVLDAVRRP</sequence>
<dbReference type="EMBL" id="FXTK01000005">
    <property type="protein sequence ID" value="SMO64132.1"/>
    <property type="molecule type" value="Genomic_DNA"/>
</dbReference>
<proteinExistence type="predicted"/>
<evidence type="ECO:0000313" key="2">
    <source>
        <dbReference type="EMBL" id="SMO64132.1"/>
    </source>
</evidence>
<name>A0A521CXK6_9RHOB</name>
<organism evidence="2 3">
    <name type="scientific">Paracoccus laeviglucosivorans</name>
    <dbReference type="NCBI Taxonomy" id="1197861"/>
    <lineage>
        <taxon>Bacteria</taxon>
        <taxon>Pseudomonadati</taxon>
        <taxon>Pseudomonadota</taxon>
        <taxon>Alphaproteobacteria</taxon>
        <taxon>Rhodobacterales</taxon>
        <taxon>Paracoccaceae</taxon>
        <taxon>Paracoccus</taxon>
    </lineage>
</organism>
<gene>
    <name evidence="2" type="ORF">SAMN06265221_105260</name>
</gene>
<protein>
    <recommendedName>
        <fullName evidence="4">Bacteriophage holin of superfamily 6 (Holin_LLH)</fullName>
    </recommendedName>
</protein>
<keyword evidence="1" id="KW-0812">Transmembrane</keyword>
<evidence type="ECO:0000313" key="3">
    <source>
        <dbReference type="Proteomes" id="UP000319014"/>
    </source>
</evidence>
<keyword evidence="1" id="KW-1133">Transmembrane helix</keyword>
<evidence type="ECO:0008006" key="4">
    <source>
        <dbReference type="Google" id="ProtNLM"/>
    </source>
</evidence>
<evidence type="ECO:0000256" key="1">
    <source>
        <dbReference type="SAM" id="Phobius"/>
    </source>
</evidence>
<dbReference type="RefSeq" id="WP_142662797.1">
    <property type="nucleotide sequence ID" value="NZ_FXTK01000005.1"/>
</dbReference>